<dbReference type="InterPro" id="IPR046342">
    <property type="entry name" value="CBS_dom_sf"/>
</dbReference>
<dbReference type="SMART" id="SM00116">
    <property type="entry name" value="CBS"/>
    <property type="match status" value="2"/>
</dbReference>
<organism evidence="4 5">
    <name type="scientific">Blastopirellula retiformator</name>
    <dbReference type="NCBI Taxonomy" id="2527970"/>
    <lineage>
        <taxon>Bacteria</taxon>
        <taxon>Pseudomonadati</taxon>
        <taxon>Planctomycetota</taxon>
        <taxon>Planctomycetia</taxon>
        <taxon>Pirellulales</taxon>
        <taxon>Pirellulaceae</taxon>
        <taxon>Blastopirellula</taxon>
    </lineage>
</organism>
<dbReference type="Pfam" id="PF00571">
    <property type="entry name" value="CBS"/>
    <property type="match status" value="2"/>
</dbReference>
<evidence type="ECO:0000313" key="4">
    <source>
        <dbReference type="EMBL" id="TWT29872.1"/>
    </source>
</evidence>
<dbReference type="Proteomes" id="UP000318878">
    <property type="component" value="Unassembled WGS sequence"/>
</dbReference>
<comment type="caution">
    <text evidence="4">The sequence shown here is derived from an EMBL/GenBank/DDBJ whole genome shotgun (WGS) entry which is preliminary data.</text>
</comment>
<accession>A0A5C5UWS9</accession>
<evidence type="ECO:0000256" key="1">
    <source>
        <dbReference type="ARBA" id="ARBA00023122"/>
    </source>
</evidence>
<dbReference type="OrthoDB" id="5295985at2"/>
<proteinExistence type="predicted"/>
<dbReference type="PANTHER" id="PTHR43080">
    <property type="entry name" value="CBS DOMAIN-CONTAINING PROTEIN CBSX3, MITOCHONDRIAL"/>
    <property type="match status" value="1"/>
</dbReference>
<protein>
    <submittedName>
        <fullName evidence="4">Inosine 5-monophosphate dehydrogenase</fullName>
    </submittedName>
</protein>
<sequence>MYCLACGAENYQGADQCEACGQPLALEPSPKNSVEAALSRDTIKKLPMKMPLTSSPDAPLGDVLTVLSTNAIGAVVITDDHHRPIGIFSERDALIRVGPDYRDHLAEPISKFMTPDPQTVDQSTPITFAVHQMDVGHYRHLPVIDVDGRVTAVISIRDLLRYLTQRIAEAELAE</sequence>
<keyword evidence="5" id="KW-1185">Reference proteome</keyword>
<dbReference type="PANTHER" id="PTHR43080:SF2">
    <property type="entry name" value="CBS DOMAIN-CONTAINING PROTEIN"/>
    <property type="match status" value="1"/>
</dbReference>
<evidence type="ECO:0000256" key="2">
    <source>
        <dbReference type="PROSITE-ProRule" id="PRU00703"/>
    </source>
</evidence>
<dbReference type="RefSeq" id="WP_146435959.1">
    <property type="nucleotide sequence ID" value="NZ_SJPF01000006.1"/>
</dbReference>
<evidence type="ECO:0000259" key="3">
    <source>
        <dbReference type="PROSITE" id="PS51371"/>
    </source>
</evidence>
<name>A0A5C5UWS9_9BACT</name>
<feature type="domain" description="CBS" evidence="3">
    <location>
        <begin position="113"/>
        <end position="169"/>
    </location>
</feature>
<feature type="domain" description="CBS" evidence="3">
    <location>
        <begin position="47"/>
        <end position="107"/>
    </location>
</feature>
<dbReference type="SUPFAM" id="SSF54631">
    <property type="entry name" value="CBS-domain pair"/>
    <property type="match status" value="1"/>
</dbReference>
<keyword evidence="1 2" id="KW-0129">CBS domain</keyword>
<dbReference type="PROSITE" id="PS51371">
    <property type="entry name" value="CBS"/>
    <property type="match status" value="2"/>
</dbReference>
<dbReference type="InterPro" id="IPR000644">
    <property type="entry name" value="CBS_dom"/>
</dbReference>
<dbReference type="InterPro" id="IPR051257">
    <property type="entry name" value="Diverse_CBS-Domain"/>
</dbReference>
<gene>
    <name evidence="4" type="ORF">Enr8_45280</name>
</gene>
<dbReference type="AlphaFoldDB" id="A0A5C5UWS9"/>
<evidence type="ECO:0000313" key="5">
    <source>
        <dbReference type="Proteomes" id="UP000318878"/>
    </source>
</evidence>
<dbReference type="EMBL" id="SJPF01000006">
    <property type="protein sequence ID" value="TWT29872.1"/>
    <property type="molecule type" value="Genomic_DNA"/>
</dbReference>
<dbReference type="Gene3D" id="3.10.580.10">
    <property type="entry name" value="CBS-domain"/>
    <property type="match status" value="1"/>
</dbReference>
<reference evidence="4 5" key="1">
    <citation type="submission" date="2019-02" db="EMBL/GenBank/DDBJ databases">
        <title>Deep-cultivation of Planctomycetes and their phenomic and genomic characterization uncovers novel biology.</title>
        <authorList>
            <person name="Wiegand S."/>
            <person name="Jogler M."/>
            <person name="Boedeker C."/>
            <person name="Pinto D."/>
            <person name="Vollmers J."/>
            <person name="Rivas-Marin E."/>
            <person name="Kohn T."/>
            <person name="Peeters S.H."/>
            <person name="Heuer A."/>
            <person name="Rast P."/>
            <person name="Oberbeckmann S."/>
            <person name="Bunk B."/>
            <person name="Jeske O."/>
            <person name="Meyerdierks A."/>
            <person name="Storesund J.E."/>
            <person name="Kallscheuer N."/>
            <person name="Luecker S."/>
            <person name="Lage O.M."/>
            <person name="Pohl T."/>
            <person name="Merkel B.J."/>
            <person name="Hornburger P."/>
            <person name="Mueller R.-W."/>
            <person name="Bruemmer F."/>
            <person name="Labrenz M."/>
            <person name="Spormann A.M."/>
            <person name="Op Den Camp H."/>
            <person name="Overmann J."/>
            <person name="Amann R."/>
            <person name="Jetten M.S.M."/>
            <person name="Mascher T."/>
            <person name="Medema M.H."/>
            <person name="Devos D.P."/>
            <person name="Kaster A.-K."/>
            <person name="Ovreas L."/>
            <person name="Rohde M."/>
            <person name="Galperin M.Y."/>
            <person name="Jogler C."/>
        </authorList>
    </citation>
    <scope>NUCLEOTIDE SEQUENCE [LARGE SCALE GENOMIC DNA]</scope>
    <source>
        <strain evidence="4 5">Enr8</strain>
    </source>
</reference>